<feature type="signal peptide" evidence="1">
    <location>
        <begin position="1"/>
        <end position="30"/>
    </location>
</feature>
<dbReference type="InterPro" id="IPR010621">
    <property type="entry name" value="DUF1214"/>
</dbReference>
<dbReference type="Pfam" id="PF06863">
    <property type="entry name" value="DUF1254"/>
    <property type="match status" value="1"/>
</dbReference>
<evidence type="ECO:0000313" key="5">
    <source>
        <dbReference type="Proteomes" id="UP000326202"/>
    </source>
</evidence>
<evidence type="ECO:0000256" key="1">
    <source>
        <dbReference type="SAM" id="SignalP"/>
    </source>
</evidence>
<dbReference type="PANTHER" id="PTHR36509:SF2">
    <property type="entry name" value="BLL3101 PROTEIN"/>
    <property type="match status" value="1"/>
</dbReference>
<protein>
    <recommendedName>
        <fullName evidence="6">Cell envelope protein</fullName>
    </recommendedName>
</protein>
<dbReference type="InterPro" id="IPR037049">
    <property type="entry name" value="DUF1214_C_sf"/>
</dbReference>
<dbReference type="Gene3D" id="2.60.120.600">
    <property type="entry name" value="Domain of unknown function DUF1214, C-terminal domain"/>
    <property type="match status" value="1"/>
</dbReference>
<dbReference type="KEGG" id="htq:FRZ44_04600"/>
<keyword evidence="1" id="KW-0732">Signal</keyword>
<dbReference type="PANTHER" id="PTHR36509">
    <property type="entry name" value="BLL3101 PROTEIN"/>
    <property type="match status" value="1"/>
</dbReference>
<feature type="chain" id="PRO_5023821603" description="Cell envelope protein" evidence="1">
    <location>
        <begin position="31"/>
        <end position="468"/>
    </location>
</feature>
<dbReference type="Gene3D" id="2.60.40.1610">
    <property type="entry name" value="Domain of unknown function DUF1254"/>
    <property type="match status" value="1"/>
</dbReference>
<evidence type="ECO:0008006" key="6">
    <source>
        <dbReference type="Google" id="ProtNLM"/>
    </source>
</evidence>
<dbReference type="AlphaFoldDB" id="A0A5J6MG11"/>
<name>A0A5J6MG11_9PROT</name>
<organism evidence="4 5">
    <name type="scientific">Hypericibacter terrae</name>
    <dbReference type="NCBI Taxonomy" id="2602015"/>
    <lineage>
        <taxon>Bacteria</taxon>
        <taxon>Pseudomonadati</taxon>
        <taxon>Pseudomonadota</taxon>
        <taxon>Alphaproteobacteria</taxon>
        <taxon>Rhodospirillales</taxon>
        <taxon>Dongiaceae</taxon>
        <taxon>Hypericibacter</taxon>
    </lineage>
</organism>
<dbReference type="EMBL" id="CP042906">
    <property type="protein sequence ID" value="QEX15180.1"/>
    <property type="molecule type" value="Genomic_DNA"/>
</dbReference>
<dbReference type="SUPFAM" id="SSF160935">
    <property type="entry name" value="VPA0735-like"/>
    <property type="match status" value="1"/>
</dbReference>
<proteinExistence type="predicted"/>
<keyword evidence="5" id="KW-1185">Reference proteome</keyword>
<feature type="domain" description="DUF1254" evidence="3">
    <location>
        <begin position="75"/>
        <end position="207"/>
    </location>
</feature>
<dbReference type="Proteomes" id="UP000326202">
    <property type="component" value="Chromosome"/>
</dbReference>
<dbReference type="InterPro" id="IPR037050">
    <property type="entry name" value="DUF1254_sf"/>
</dbReference>
<dbReference type="Pfam" id="PF06742">
    <property type="entry name" value="DUF1214"/>
    <property type="match status" value="1"/>
</dbReference>
<feature type="domain" description="DUF1214" evidence="2">
    <location>
        <begin position="341"/>
        <end position="451"/>
    </location>
</feature>
<gene>
    <name evidence="4" type="ORF">FRZ44_04600</name>
</gene>
<accession>A0A5J6MG11</accession>
<dbReference type="InterPro" id="IPR010679">
    <property type="entry name" value="DUF1254"/>
</dbReference>
<evidence type="ECO:0000259" key="2">
    <source>
        <dbReference type="Pfam" id="PF06742"/>
    </source>
</evidence>
<dbReference type="RefSeq" id="WP_225308514.1">
    <property type="nucleotide sequence ID" value="NZ_CP042906.1"/>
</dbReference>
<evidence type="ECO:0000259" key="3">
    <source>
        <dbReference type="Pfam" id="PF06863"/>
    </source>
</evidence>
<sequence length="468" mass="51360">MLMQETIRKFAFAAGIALVTPAVLHTPASAADVTPAEARAIAKEAYIYGFPMVDNYRIAWAFFVDKGGPAYKTSINHLKSDANVFTPADKTVQTPNSDTPYSFTWLDLRAEPMVITLPPIEASRYYSVQLIDLYTFNFDYLGTRTTGNGGGNFLIAGPNWKGATPPGIAKVIRAETQFVFPLYRTQLFGPSDIGNVKKIQAQYKLQPLSTFLGKPAPQAAPKIKFIPPLPVAKERTSLQMFNILSFLLALCPADPSEVDLRERFAKIGIGPGQTINFAKLSPEMTAALKAGMADGQREIDARKAVTTSSVDLFGTRAFMKNNYVNRALGAQTGIYGNSKDEAYYGIYDKPVDGVAMSGAHDYTIHYAAGQFPPAKAFWSLTMYDLPHQFLVANPIKRYLINSPMLPQLKLDADGGLTLYIQHGSPGPDKESNWLPAPQGPFMMIQRLYIPEPAVLDGSWTEPPLVTVK</sequence>
<reference evidence="4 5" key="1">
    <citation type="submission" date="2019-08" db="EMBL/GenBank/DDBJ databases">
        <title>Hyperibacter terrae gen. nov., sp. nov. and Hyperibacter viscosus sp. nov., two new members in the family Rhodospirillaceae isolated from the rhizosphere of Hypericum perforatum.</title>
        <authorList>
            <person name="Noviana Z."/>
        </authorList>
    </citation>
    <scope>NUCLEOTIDE SEQUENCE [LARGE SCALE GENOMIC DNA]</scope>
    <source>
        <strain evidence="4 5">R5913</strain>
    </source>
</reference>
<evidence type="ECO:0000313" key="4">
    <source>
        <dbReference type="EMBL" id="QEX15180.1"/>
    </source>
</evidence>